<dbReference type="AlphaFoldDB" id="A0A915IZC2"/>
<evidence type="ECO:0000313" key="1">
    <source>
        <dbReference type="Proteomes" id="UP000887565"/>
    </source>
</evidence>
<dbReference type="WBParaSite" id="nRc.2.0.1.t19053-RA">
    <property type="protein sequence ID" value="nRc.2.0.1.t19053-RA"/>
    <property type="gene ID" value="nRc.2.0.1.g19053"/>
</dbReference>
<sequence>WDNISVDILENLKCYWDLDENAKLYWHQAGKPKEMRQEAFSCNTHYPVGIEGHKQVYKTNFYTPNLARISKVLDEQNFMELEQICKFMPLAYHLAWPHSRGECDFETLQLLSYNFLNSYTRDGQEAIK</sequence>
<reference evidence="2" key="1">
    <citation type="submission" date="2022-11" db="UniProtKB">
        <authorList>
            <consortium name="WormBaseParasite"/>
        </authorList>
    </citation>
    <scope>IDENTIFICATION</scope>
</reference>
<accession>A0A915IZC2</accession>
<evidence type="ECO:0000313" key="2">
    <source>
        <dbReference type="WBParaSite" id="nRc.2.0.1.t19053-RA"/>
    </source>
</evidence>
<organism evidence="1 2">
    <name type="scientific">Romanomermis culicivorax</name>
    <name type="common">Nematode worm</name>
    <dbReference type="NCBI Taxonomy" id="13658"/>
    <lineage>
        <taxon>Eukaryota</taxon>
        <taxon>Metazoa</taxon>
        <taxon>Ecdysozoa</taxon>
        <taxon>Nematoda</taxon>
        <taxon>Enoplea</taxon>
        <taxon>Dorylaimia</taxon>
        <taxon>Mermithida</taxon>
        <taxon>Mermithoidea</taxon>
        <taxon>Mermithidae</taxon>
        <taxon>Romanomermis</taxon>
    </lineage>
</organism>
<dbReference type="Proteomes" id="UP000887565">
    <property type="component" value="Unplaced"/>
</dbReference>
<name>A0A915IZC2_ROMCU</name>
<proteinExistence type="predicted"/>
<protein>
    <submittedName>
        <fullName evidence="2">Uncharacterized protein</fullName>
    </submittedName>
</protein>
<keyword evidence="1" id="KW-1185">Reference proteome</keyword>